<dbReference type="GO" id="GO:0000149">
    <property type="term" value="F:SNARE binding"/>
    <property type="evidence" value="ECO:0007669"/>
    <property type="project" value="TreeGrafter"/>
</dbReference>
<dbReference type="InterPro" id="IPR045242">
    <property type="entry name" value="Syntaxin"/>
</dbReference>
<gene>
    <name evidence="5" type="ORF">JYZ213_LOCUS20281</name>
</gene>
<dbReference type="AlphaFoldDB" id="A0A814MNM3"/>
<dbReference type="GO" id="GO:0048278">
    <property type="term" value="P:vesicle docking"/>
    <property type="evidence" value="ECO:0007669"/>
    <property type="project" value="TreeGrafter"/>
</dbReference>
<dbReference type="SMART" id="SM00397">
    <property type="entry name" value="t_SNARE"/>
    <property type="match status" value="1"/>
</dbReference>
<dbReference type="InterPro" id="IPR013320">
    <property type="entry name" value="ConA-like_dom_sf"/>
</dbReference>
<name>A0A814MNM3_9BILA</name>
<sequence length="740" mass="82413">MSDSTNEMTNANDIQRLYNSISINLTKINNHVKDLEKLVQKLGTSEDSEPLRDNSHRLQNETTVLIQHTNDALQQLKNMRVLTNVDQNRLKSLTESLPKQYVATLERFREVQNIALRKEKESFNRSNAIPFHQQGISNPLFANDFISTPISYQHQQQTEMKALTQRAEQIGDLETVMVEVSELIKDMAQLVSEHGVIIETIEDHVREAEKQTHQAANHVGRAREYQLQAQQQRLRLQRQQAQLHRLQVAQLLQTPQPLQPPPLLQTLLLPRLLRVRSIIFLMFLFLLASVLISLATSTTPYVCNFTCLNQSWISSANVLALWPFDGTFIDSTSTYNATPTNSPTFVSNGYLNQALSFNANQSQSLVTSYIPLASTSFTIDVWLYPTGFPYYADHSILGLCPVLLTNECLHLIFRDSGSGSHLHFGFYFNDCDGATIISPNNWIYVTFVFDISTMTQWIYLNGVLECFRTSSSNLLFSAGSVTIGLVPNLEGVPGDDYFQGYIDTLKISNRVKSACEILEDATLACRFPFDSTNTLVDFGPNSVSANAYSYSVLPVGHTLQAIRFNGSNSYFQASGFTQFSINDQSFSISLWIQPVSRSGTLVHMSKLSTGAGSWCLSFIGFAPNGTLIAQIYDGTAIVSIIAPTVIPLSSPYWTHIVQTWSSTNGLRLYIDNILVASEPSAVTFVASSITPNYVTLASSFSATCLTGGINISNHYVGGLDDFRIYSRELSANDVCTLYVG</sequence>
<feature type="domain" description="T-SNARE coiled-coil homology" evidence="4">
    <location>
        <begin position="160"/>
        <end position="222"/>
    </location>
</feature>
<proteinExistence type="inferred from homology"/>
<evidence type="ECO:0000256" key="1">
    <source>
        <dbReference type="ARBA" id="ARBA00009063"/>
    </source>
</evidence>
<dbReference type="GO" id="GO:0006886">
    <property type="term" value="P:intracellular protein transport"/>
    <property type="evidence" value="ECO:0007669"/>
    <property type="project" value="TreeGrafter"/>
</dbReference>
<keyword evidence="2" id="KW-0175">Coiled coil</keyword>
<keyword evidence="3" id="KW-0812">Transmembrane</keyword>
<dbReference type="Pfam" id="PF13385">
    <property type="entry name" value="Laminin_G_3"/>
    <property type="match status" value="2"/>
</dbReference>
<dbReference type="Gene3D" id="2.60.120.200">
    <property type="match status" value="2"/>
</dbReference>
<accession>A0A814MNM3</accession>
<dbReference type="GO" id="GO:0031201">
    <property type="term" value="C:SNARE complex"/>
    <property type="evidence" value="ECO:0007669"/>
    <property type="project" value="TreeGrafter"/>
</dbReference>
<dbReference type="GO" id="GO:0006906">
    <property type="term" value="P:vesicle fusion"/>
    <property type="evidence" value="ECO:0007669"/>
    <property type="project" value="TreeGrafter"/>
</dbReference>
<dbReference type="CDD" id="cd15840">
    <property type="entry name" value="SNARE_Qa"/>
    <property type="match status" value="1"/>
</dbReference>
<dbReference type="Gene3D" id="1.20.58.70">
    <property type="match status" value="1"/>
</dbReference>
<evidence type="ECO:0000313" key="6">
    <source>
        <dbReference type="Proteomes" id="UP000663845"/>
    </source>
</evidence>
<reference evidence="5" key="1">
    <citation type="submission" date="2021-02" db="EMBL/GenBank/DDBJ databases">
        <authorList>
            <person name="Nowell W R."/>
        </authorList>
    </citation>
    <scope>NUCLEOTIDE SEQUENCE</scope>
</reference>
<comment type="similarity">
    <text evidence="1">Belongs to the syntaxin family.</text>
</comment>
<dbReference type="InterPro" id="IPR000727">
    <property type="entry name" value="T_SNARE_dom"/>
</dbReference>
<dbReference type="GO" id="GO:0005484">
    <property type="term" value="F:SNAP receptor activity"/>
    <property type="evidence" value="ECO:0007669"/>
    <property type="project" value="TreeGrafter"/>
</dbReference>
<dbReference type="GO" id="GO:0012505">
    <property type="term" value="C:endomembrane system"/>
    <property type="evidence" value="ECO:0007669"/>
    <property type="project" value="TreeGrafter"/>
</dbReference>
<dbReference type="PANTHER" id="PTHR19957:SF38">
    <property type="entry name" value="LD27581P"/>
    <property type="match status" value="1"/>
</dbReference>
<comment type="caution">
    <text evidence="5">The sequence shown here is derived from an EMBL/GenBank/DDBJ whole genome shotgun (WGS) entry which is preliminary data.</text>
</comment>
<evidence type="ECO:0000256" key="3">
    <source>
        <dbReference type="SAM" id="Phobius"/>
    </source>
</evidence>
<feature type="coiled-coil region" evidence="2">
    <location>
        <begin position="222"/>
        <end position="249"/>
    </location>
</feature>
<dbReference type="SMART" id="SM00503">
    <property type="entry name" value="SynN"/>
    <property type="match status" value="1"/>
</dbReference>
<organism evidence="5 6">
    <name type="scientific">Adineta steineri</name>
    <dbReference type="NCBI Taxonomy" id="433720"/>
    <lineage>
        <taxon>Eukaryota</taxon>
        <taxon>Metazoa</taxon>
        <taxon>Spiralia</taxon>
        <taxon>Gnathifera</taxon>
        <taxon>Rotifera</taxon>
        <taxon>Eurotatoria</taxon>
        <taxon>Bdelloidea</taxon>
        <taxon>Adinetida</taxon>
        <taxon>Adinetidae</taxon>
        <taxon>Adineta</taxon>
    </lineage>
</organism>
<dbReference type="Proteomes" id="UP000663845">
    <property type="component" value="Unassembled WGS sequence"/>
</dbReference>
<dbReference type="SUPFAM" id="SSF49899">
    <property type="entry name" value="Concanavalin A-like lectins/glucanases"/>
    <property type="match status" value="2"/>
</dbReference>
<dbReference type="PROSITE" id="PS50192">
    <property type="entry name" value="T_SNARE"/>
    <property type="match status" value="1"/>
</dbReference>
<dbReference type="EMBL" id="CAJNOG010000212">
    <property type="protein sequence ID" value="CAF1080798.1"/>
    <property type="molecule type" value="Genomic_DNA"/>
</dbReference>
<evidence type="ECO:0000313" key="5">
    <source>
        <dbReference type="EMBL" id="CAF1080798.1"/>
    </source>
</evidence>
<protein>
    <recommendedName>
        <fullName evidence="4">t-SNARE coiled-coil homology domain-containing protein</fullName>
    </recommendedName>
</protein>
<dbReference type="Gene3D" id="1.20.5.110">
    <property type="match status" value="1"/>
</dbReference>
<dbReference type="Pfam" id="PF14523">
    <property type="entry name" value="Syntaxin_2"/>
    <property type="match status" value="1"/>
</dbReference>
<dbReference type="InterPro" id="IPR010989">
    <property type="entry name" value="SNARE"/>
</dbReference>
<feature type="transmembrane region" description="Helical" evidence="3">
    <location>
        <begin position="278"/>
        <end position="296"/>
    </location>
</feature>
<evidence type="ECO:0000259" key="4">
    <source>
        <dbReference type="PROSITE" id="PS50192"/>
    </source>
</evidence>
<dbReference type="InterPro" id="IPR006011">
    <property type="entry name" value="Syntaxin_N"/>
</dbReference>
<evidence type="ECO:0000256" key="2">
    <source>
        <dbReference type="SAM" id="Coils"/>
    </source>
</evidence>
<dbReference type="PANTHER" id="PTHR19957">
    <property type="entry name" value="SYNTAXIN"/>
    <property type="match status" value="1"/>
</dbReference>
<keyword evidence="3" id="KW-0472">Membrane</keyword>
<keyword evidence="3" id="KW-1133">Transmembrane helix</keyword>
<dbReference type="SUPFAM" id="SSF47661">
    <property type="entry name" value="t-snare proteins"/>
    <property type="match status" value="1"/>
</dbReference>